<accession>A0A2N5NGB6</accession>
<evidence type="ECO:0000313" key="17">
    <source>
        <dbReference type="Proteomes" id="UP000285697"/>
    </source>
</evidence>
<keyword evidence="2" id="KW-0413">Isomerase</keyword>
<evidence type="ECO:0000313" key="7">
    <source>
        <dbReference type="EMBL" id="RGT40176.1"/>
    </source>
</evidence>
<dbReference type="SUPFAM" id="SSF51658">
    <property type="entry name" value="Xylose isomerase-like"/>
    <property type="match status" value="1"/>
</dbReference>
<evidence type="ECO:0000313" key="4">
    <source>
        <dbReference type="EMBL" id="NSI19088.1"/>
    </source>
</evidence>
<dbReference type="PANTHER" id="PTHR12110">
    <property type="entry name" value="HYDROXYPYRUVATE ISOMERASE"/>
    <property type="match status" value="1"/>
</dbReference>
<evidence type="ECO:0000313" key="9">
    <source>
        <dbReference type="EMBL" id="RHG21175.1"/>
    </source>
</evidence>
<dbReference type="Proteomes" id="UP000234849">
    <property type="component" value="Unassembled WGS sequence"/>
</dbReference>
<evidence type="ECO:0000313" key="2">
    <source>
        <dbReference type="EMBL" id="MCB5492862.1"/>
    </source>
</evidence>
<comment type="caution">
    <text evidence="5">The sequence shown here is derived from an EMBL/GenBank/DDBJ whole genome shotgun (WGS) entry which is preliminary data.</text>
</comment>
<dbReference type="Proteomes" id="UP001297422">
    <property type="component" value="Unassembled WGS sequence"/>
</dbReference>
<evidence type="ECO:0000313" key="15">
    <source>
        <dbReference type="Proteomes" id="UP000283992"/>
    </source>
</evidence>
<dbReference type="GO" id="GO:0016853">
    <property type="term" value="F:isomerase activity"/>
    <property type="evidence" value="ECO:0007669"/>
    <property type="project" value="UniProtKB-KW"/>
</dbReference>
<dbReference type="PANTHER" id="PTHR12110:SF21">
    <property type="entry name" value="XYLOSE ISOMERASE-LIKE TIM BARREL DOMAIN-CONTAINING PROTEIN"/>
    <property type="match status" value="1"/>
</dbReference>
<reference evidence="4" key="4">
    <citation type="submission" date="2020-02" db="EMBL/GenBank/DDBJ databases">
        <authorList>
            <person name="Littmann E."/>
            <person name="Sorbara M."/>
        </authorList>
    </citation>
    <scope>NUCLEOTIDE SEQUENCE</scope>
    <source>
        <strain evidence="4">MSK.22.53</strain>
    </source>
</reference>
<sequence>MKLGFITSILEDFTYEEMIDFASEHGFECVEVASWKKEKAERRYAGVSHIDAERVLGDDSYAAHISGYAKEKNVEISALAYYPNVMDADRNKGEAAVEHLKNVILASAKLNVNMVTTFIGRDQTKTVEENLLLVKKVWEPVIRLAEENGVKIAIENCPMLFGPDQWPGGQNLMTTPAVWRKVFEILDSDCLGINYDPSHFVWQMIDPIRPIYEFKDKIFHVHYKDIKLYPERLNDCGIMAYPLDFMSPKIPGLGDVDWGRYVSALTDIGYNGYSCIEIEDKAFESSREMIEKALVLSQRYLRQYVI</sequence>
<dbReference type="EMBL" id="QRIA01000004">
    <property type="protein sequence ID" value="RHG21175.1"/>
    <property type="molecule type" value="Genomic_DNA"/>
</dbReference>
<dbReference type="Proteomes" id="UP001296643">
    <property type="component" value="Unassembled WGS sequence"/>
</dbReference>
<keyword evidence="5" id="KW-0540">Nuclease</keyword>
<dbReference type="EMBL" id="QRIS01000012">
    <property type="protein sequence ID" value="RHG84489.1"/>
    <property type="molecule type" value="Genomic_DNA"/>
</dbReference>
<dbReference type="Proteomes" id="UP000285697">
    <property type="component" value="Unassembled WGS sequence"/>
</dbReference>
<evidence type="ECO:0000313" key="10">
    <source>
        <dbReference type="EMBL" id="RHG84489.1"/>
    </source>
</evidence>
<name>A0A2N5NGB6_MEDGN</name>
<dbReference type="RefSeq" id="WP_055169468.1">
    <property type="nucleotide sequence ID" value="NZ_BAABSA010000024.1"/>
</dbReference>
<reference evidence="4" key="3">
    <citation type="journal article" date="2020" name="Cell Host Microbe">
        <title>Functional and Genomic Variation between Human-Derived Isolates of Lachnospiraceae Reveals Inter- and Intra-Species Diversity.</title>
        <authorList>
            <person name="Sorbara M.T."/>
            <person name="Littmann E.R."/>
            <person name="Fontana E."/>
            <person name="Moody T.U."/>
            <person name="Kohout C.E."/>
            <person name="Gjonbalaj M."/>
            <person name="Eaton V."/>
            <person name="Seok R."/>
            <person name="Leiner I.M."/>
            <person name="Pamer E.G."/>
        </authorList>
    </citation>
    <scope>NUCLEOTIDE SEQUENCE</scope>
    <source>
        <strain evidence="4">MSK.22.53</strain>
    </source>
</reference>
<dbReference type="EMBL" id="JAJBNC010000004">
    <property type="protein sequence ID" value="MCB5492862.1"/>
    <property type="molecule type" value="Genomic_DNA"/>
</dbReference>
<protein>
    <submittedName>
        <fullName evidence="5">AP endonuclease</fullName>
    </submittedName>
    <submittedName>
        <fullName evidence="2">Sugar phosphate isomerase/epimerase</fullName>
    </submittedName>
</protein>
<dbReference type="Proteomes" id="UP000284472">
    <property type="component" value="Unassembled WGS sequence"/>
</dbReference>
<dbReference type="InterPro" id="IPR050312">
    <property type="entry name" value="IolE/XylAMocC-like"/>
</dbReference>
<dbReference type="GO" id="GO:0004519">
    <property type="term" value="F:endonuclease activity"/>
    <property type="evidence" value="ECO:0007669"/>
    <property type="project" value="UniProtKB-KW"/>
</dbReference>
<evidence type="ECO:0000259" key="1">
    <source>
        <dbReference type="Pfam" id="PF01261"/>
    </source>
</evidence>
<dbReference type="EMBL" id="QRTJ01000006">
    <property type="protein sequence ID" value="RGQ70027.1"/>
    <property type="molecule type" value="Genomic_DNA"/>
</dbReference>
<keyword evidence="5" id="KW-0378">Hydrolase</keyword>
<dbReference type="InterPro" id="IPR036237">
    <property type="entry name" value="Xyl_isomerase-like_sf"/>
</dbReference>
<evidence type="ECO:0000313" key="5">
    <source>
        <dbReference type="EMBL" id="PLT53682.1"/>
    </source>
</evidence>
<evidence type="ECO:0000313" key="16">
    <source>
        <dbReference type="Proteomes" id="UP000284472"/>
    </source>
</evidence>
<dbReference type="Proteomes" id="UP000283992">
    <property type="component" value="Unassembled WGS sequence"/>
</dbReference>
<evidence type="ECO:0000313" key="8">
    <source>
        <dbReference type="EMBL" id="RHD08191.1"/>
    </source>
</evidence>
<evidence type="ECO:0000313" key="3">
    <source>
        <dbReference type="EMBL" id="MDB8738236.1"/>
    </source>
</evidence>
<evidence type="ECO:0000313" key="18">
    <source>
        <dbReference type="Proteomes" id="UP000286137"/>
    </source>
</evidence>
<gene>
    <name evidence="5" type="ORF">CDL18_11820</name>
    <name evidence="11" type="ORF">DW142_05665</name>
    <name evidence="10" type="ORF">DW243_08745</name>
    <name evidence="9" type="ORF">DW270_04265</name>
    <name evidence="8" type="ORF">DW812_04650</name>
    <name evidence="7" type="ORF">DWX36_05680</name>
    <name evidence="6" type="ORF">DWY88_05055</name>
    <name evidence="4" type="ORF">G4958_06960</name>
    <name evidence="2" type="ORF">LIQ10_03775</name>
    <name evidence="3" type="ORF">PNU63_05510</name>
</gene>
<evidence type="ECO:0000313" key="12">
    <source>
        <dbReference type="Proteomes" id="UP000234849"/>
    </source>
</evidence>
<feature type="domain" description="Xylose isomerase-like TIM barrel" evidence="1">
    <location>
        <begin position="19"/>
        <end position="288"/>
    </location>
</feature>
<reference evidence="13 14" key="2">
    <citation type="submission" date="2018-08" db="EMBL/GenBank/DDBJ databases">
        <title>A genome reference for cultivated species of the human gut microbiota.</title>
        <authorList>
            <person name="Zou Y."/>
            <person name="Xue W."/>
            <person name="Luo G."/>
        </authorList>
    </citation>
    <scope>NUCLEOTIDE SEQUENCE [LARGE SCALE GENOMIC DNA]</scope>
    <source>
        <strain evidence="7 13">AF19-16AC</strain>
        <strain evidence="6 18">AF27-4BH</strain>
        <strain evidence="11 15">AM12-54</strain>
        <strain evidence="10 14">AM21-18</strain>
        <strain evidence="9 17">AM22-7AC</strain>
        <strain evidence="8 16">AM32-6</strain>
    </source>
</reference>
<evidence type="ECO:0000313" key="13">
    <source>
        <dbReference type="Proteomes" id="UP000283834"/>
    </source>
</evidence>
<dbReference type="Proteomes" id="UP000283834">
    <property type="component" value="Unassembled WGS sequence"/>
</dbReference>
<keyword evidence="5" id="KW-0255">Endonuclease</keyword>
<reference evidence="3" key="6">
    <citation type="submission" date="2023-01" db="EMBL/GenBank/DDBJ databases">
        <title>Human gut microbiome strain richness.</title>
        <authorList>
            <person name="Chen-Liaw A."/>
        </authorList>
    </citation>
    <scope>NUCLEOTIDE SEQUENCE</scope>
    <source>
        <strain evidence="3">1001217st1_A9_1001217B_191108</strain>
    </source>
</reference>
<dbReference type="EMBL" id="QRLN01000005">
    <property type="protein sequence ID" value="RHJ14600.1"/>
    <property type="molecule type" value="Genomic_DNA"/>
</dbReference>
<reference evidence="5 12" key="1">
    <citation type="journal article" date="2017" name="Genome Med.">
        <title>A novel Ruminococcus gnavus clade enriched in inflammatory bowel disease patients.</title>
        <authorList>
            <person name="Hall A.B."/>
            <person name="Yassour M."/>
            <person name="Sauk J."/>
            <person name="Garner A."/>
            <person name="Jiang X."/>
            <person name="Arthur T."/>
            <person name="Lagoudas G.K."/>
            <person name="Vatanen T."/>
            <person name="Fornelos N."/>
            <person name="Wilson R."/>
            <person name="Bertha M."/>
            <person name="Cohen M."/>
            <person name="Garber J."/>
            <person name="Khalili H."/>
            <person name="Gevers D."/>
            <person name="Ananthakrishnan A.N."/>
            <person name="Kugathasan S."/>
            <person name="Lander E.S."/>
            <person name="Blainey P."/>
            <person name="Vlamakis H."/>
            <person name="Xavier R.J."/>
            <person name="Huttenhower C."/>
        </authorList>
    </citation>
    <scope>NUCLEOTIDE SEQUENCE [LARGE SCALE GENOMIC DNA]</scope>
    <source>
        <strain evidence="5 12">RJX1118</strain>
    </source>
</reference>
<dbReference type="Proteomes" id="UP001211731">
    <property type="component" value="Unassembled WGS sequence"/>
</dbReference>
<dbReference type="Proteomes" id="UP000283981">
    <property type="component" value="Unassembled WGS sequence"/>
</dbReference>
<dbReference type="Pfam" id="PF01261">
    <property type="entry name" value="AP_endonuc_2"/>
    <property type="match status" value="1"/>
</dbReference>
<dbReference type="EMBL" id="QSIR01000004">
    <property type="protein sequence ID" value="RHD08191.1"/>
    <property type="molecule type" value="Genomic_DNA"/>
</dbReference>
<reference evidence="2" key="5">
    <citation type="submission" date="2021-10" db="EMBL/GenBank/DDBJ databases">
        <title>Collection of gut derived symbiotic bacterial strains cultured from healthy donors.</title>
        <authorList>
            <person name="Lin H."/>
            <person name="Littmann E."/>
            <person name="Claire K."/>
            <person name="Pamer E."/>
        </authorList>
    </citation>
    <scope>NUCLEOTIDE SEQUENCE</scope>
    <source>
        <strain evidence="2">MSK.23.4</strain>
    </source>
</reference>
<organism evidence="5 12">
    <name type="scientific">Mediterraneibacter gnavus</name>
    <name type="common">Ruminococcus gnavus</name>
    <dbReference type="NCBI Taxonomy" id="33038"/>
    <lineage>
        <taxon>Bacteria</taxon>
        <taxon>Bacillati</taxon>
        <taxon>Bacillota</taxon>
        <taxon>Clostridia</taxon>
        <taxon>Lachnospirales</taxon>
        <taxon>Lachnospiraceae</taxon>
        <taxon>Mediterraneibacter</taxon>
    </lineage>
</organism>
<dbReference type="AlphaFoldDB" id="A0A2N5NGB6"/>
<proteinExistence type="predicted"/>
<dbReference type="EMBL" id="NIHM01000017">
    <property type="protein sequence ID" value="PLT53682.1"/>
    <property type="molecule type" value="Genomic_DNA"/>
</dbReference>
<dbReference type="EMBL" id="JAAIRM010000009">
    <property type="protein sequence ID" value="NSI19088.1"/>
    <property type="molecule type" value="Genomic_DNA"/>
</dbReference>
<evidence type="ECO:0000313" key="6">
    <source>
        <dbReference type="EMBL" id="RGQ70027.1"/>
    </source>
</evidence>
<dbReference type="EMBL" id="JAQMLR010000004">
    <property type="protein sequence ID" value="MDB8738236.1"/>
    <property type="molecule type" value="Genomic_DNA"/>
</dbReference>
<evidence type="ECO:0000313" key="14">
    <source>
        <dbReference type="Proteomes" id="UP000283981"/>
    </source>
</evidence>
<dbReference type="Proteomes" id="UP000286137">
    <property type="component" value="Unassembled WGS sequence"/>
</dbReference>
<dbReference type="Gene3D" id="3.20.20.150">
    <property type="entry name" value="Divalent-metal-dependent TIM barrel enzymes"/>
    <property type="match status" value="1"/>
</dbReference>
<dbReference type="EMBL" id="QRWQ01000004">
    <property type="protein sequence ID" value="RGT40176.1"/>
    <property type="molecule type" value="Genomic_DNA"/>
</dbReference>
<dbReference type="InterPro" id="IPR013022">
    <property type="entry name" value="Xyl_isomerase-like_TIM-brl"/>
</dbReference>
<evidence type="ECO:0000313" key="11">
    <source>
        <dbReference type="EMBL" id="RHJ14600.1"/>
    </source>
</evidence>